<dbReference type="RefSeq" id="WP_310347295.1">
    <property type="nucleotide sequence ID" value="NZ_JAVDXQ010000005.1"/>
</dbReference>
<sequence>MPAPERLAFGDFVLQRSQQRVLLRDGSELGLTPRLFGALQLFVDHPDTLLDKDRLMQALWPGLVVEENNLSQTISALRRALGDEPAGRRYIQTVARRGYRFIAPVTALDDAEPPPAAMPAVAEPVDRPSRRLALAGAAVAAAAALAAAAFWRAGSGPPARATLAVLPFKPLAADSRDELLELGMADSLITRLSLVPGLVVRSVASVRRYAGNEQDPVRAARDLDVDWIVDGSLQRRGDQLRVNARLLRASDGSASWSDSFDAQFTGVFDMQDQISARVLQALAPRLRAAGVAQGLPDKPLGGTRSTQAYELYLAATRHAQPRRGDSLRKSITLFREALAVDPGYAMAHVGLAEALRETLLAADAAPADVFEPARQAVQRALALAPDLAEALSEQGFSRYYFDFDWPGAEQRFRRALAVNPNVAMAHFGLAQLLLTQDRPDEGMRHLRLARELDPMSAFLNALEAGYLLARGERDAARLRLQRALDIAPDFYLAHRTQALLHLADGRNDLALTELRQMAAGAGGNSRPQALLGMHLARLGHTAEARAILDRLLQRASRGYVPPISLAVLHAALGETALALDALERAHAAHDTQLVFLKDDPRWAPLRGQPRFIALLRQLKLDRYGPGLSPT</sequence>
<dbReference type="NCBIfam" id="NF047558">
    <property type="entry name" value="TPR_END_plus"/>
    <property type="match status" value="1"/>
</dbReference>
<keyword evidence="5" id="KW-1185">Reference proteome</keyword>
<dbReference type="Proteomes" id="UP001180536">
    <property type="component" value="Unassembled WGS sequence"/>
</dbReference>
<dbReference type="Pfam" id="PF00486">
    <property type="entry name" value="Trans_reg_C"/>
    <property type="match status" value="1"/>
</dbReference>
<dbReference type="PROSITE" id="PS51755">
    <property type="entry name" value="OMPR_PHOB"/>
    <property type="match status" value="1"/>
</dbReference>
<evidence type="ECO:0000313" key="4">
    <source>
        <dbReference type="EMBL" id="MDR7298291.1"/>
    </source>
</evidence>
<keyword evidence="1 2" id="KW-0238">DNA-binding</keyword>
<dbReference type="Gene3D" id="1.10.10.10">
    <property type="entry name" value="Winged helix-like DNA-binding domain superfamily/Winged helix DNA-binding domain"/>
    <property type="match status" value="1"/>
</dbReference>
<dbReference type="InterPro" id="IPR001867">
    <property type="entry name" value="OmpR/PhoB-type_DNA-bd"/>
</dbReference>
<accession>A0ABU1ZE17</accession>
<evidence type="ECO:0000256" key="2">
    <source>
        <dbReference type="PROSITE-ProRule" id="PRU01091"/>
    </source>
</evidence>
<dbReference type="InterPro" id="IPR011990">
    <property type="entry name" value="TPR-like_helical_dom_sf"/>
</dbReference>
<reference evidence="4 5" key="1">
    <citation type="submission" date="2023-07" db="EMBL/GenBank/DDBJ databases">
        <title>Sorghum-associated microbial communities from plants grown in Nebraska, USA.</title>
        <authorList>
            <person name="Schachtman D."/>
        </authorList>
    </citation>
    <scope>NUCLEOTIDE SEQUENCE [LARGE SCALE GENOMIC DNA]</scope>
    <source>
        <strain evidence="4 5">BE310</strain>
    </source>
</reference>
<dbReference type="CDD" id="cd00383">
    <property type="entry name" value="trans_reg_C"/>
    <property type="match status" value="1"/>
</dbReference>
<dbReference type="SMART" id="SM00862">
    <property type="entry name" value="Trans_reg_C"/>
    <property type="match status" value="1"/>
</dbReference>
<dbReference type="SUPFAM" id="SSF48452">
    <property type="entry name" value="TPR-like"/>
    <property type="match status" value="2"/>
</dbReference>
<organism evidence="4 5">
    <name type="scientific">Pelomonas aquatica</name>
    <dbReference type="NCBI Taxonomy" id="431058"/>
    <lineage>
        <taxon>Bacteria</taxon>
        <taxon>Pseudomonadati</taxon>
        <taxon>Pseudomonadota</taxon>
        <taxon>Betaproteobacteria</taxon>
        <taxon>Burkholderiales</taxon>
        <taxon>Sphaerotilaceae</taxon>
        <taxon>Roseateles</taxon>
    </lineage>
</organism>
<dbReference type="InterPro" id="IPR016032">
    <property type="entry name" value="Sig_transdc_resp-reg_C-effctor"/>
</dbReference>
<dbReference type="Gene3D" id="1.25.40.10">
    <property type="entry name" value="Tetratricopeptide repeat domain"/>
    <property type="match status" value="2"/>
</dbReference>
<feature type="DNA-binding region" description="OmpR/PhoB-type" evidence="2">
    <location>
        <begin position="4"/>
        <end position="103"/>
    </location>
</feature>
<dbReference type="PANTHER" id="PTHR12558:SF33">
    <property type="entry name" value="BLL7664 PROTEIN"/>
    <property type="match status" value="1"/>
</dbReference>
<dbReference type="SUPFAM" id="SSF46894">
    <property type="entry name" value="C-terminal effector domain of the bipartite response regulators"/>
    <property type="match status" value="1"/>
</dbReference>
<dbReference type="EMBL" id="JAVDXQ010000005">
    <property type="protein sequence ID" value="MDR7298291.1"/>
    <property type="molecule type" value="Genomic_DNA"/>
</dbReference>
<comment type="caution">
    <text evidence="4">The sequence shown here is derived from an EMBL/GenBank/DDBJ whole genome shotgun (WGS) entry which is preliminary data.</text>
</comment>
<proteinExistence type="predicted"/>
<feature type="domain" description="OmpR/PhoB-type" evidence="3">
    <location>
        <begin position="4"/>
        <end position="103"/>
    </location>
</feature>
<dbReference type="PANTHER" id="PTHR12558">
    <property type="entry name" value="CELL DIVISION CYCLE 16,23,27"/>
    <property type="match status" value="1"/>
</dbReference>
<evidence type="ECO:0000256" key="1">
    <source>
        <dbReference type="ARBA" id="ARBA00023125"/>
    </source>
</evidence>
<protein>
    <submittedName>
        <fullName evidence="4">TolB-like protein/DNA-binding winged helix-turn-helix (WHTH) protein/Tfp pilus assembly protein PilF</fullName>
    </submittedName>
</protein>
<dbReference type="InterPro" id="IPR036388">
    <property type="entry name" value="WH-like_DNA-bd_sf"/>
</dbReference>
<evidence type="ECO:0000313" key="5">
    <source>
        <dbReference type="Proteomes" id="UP001180536"/>
    </source>
</evidence>
<gene>
    <name evidence="4" type="ORF">J2X16_003654</name>
</gene>
<evidence type="ECO:0000259" key="3">
    <source>
        <dbReference type="PROSITE" id="PS51755"/>
    </source>
</evidence>
<name>A0ABU1ZE17_9BURK</name>